<name>A0ABS5VMA0_9BACT</name>
<dbReference type="Gene3D" id="1.10.10.60">
    <property type="entry name" value="Homeodomain-like"/>
    <property type="match status" value="1"/>
</dbReference>
<keyword evidence="3" id="KW-1185">Reference proteome</keyword>
<dbReference type="InterPro" id="IPR010332">
    <property type="entry name" value="ATPase_terminase-su_N"/>
</dbReference>
<feature type="domain" description="Terminase ATPase subunit N-terminal" evidence="1">
    <location>
        <begin position="51"/>
        <end position="86"/>
    </location>
</feature>
<comment type="caution">
    <text evidence="2">The sequence shown here is derived from an EMBL/GenBank/DDBJ whole genome shotgun (WGS) entry which is preliminary data.</text>
</comment>
<evidence type="ECO:0000313" key="3">
    <source>
        <dbReference type="Proteomes" id="UP000772618"/>
    </source>
</evidence>
<gene>
    <name evidence="2" type="ORF">KK060_01345</name>
</gene>
<dbReference type="PANTHER" id="PTHR33293:SF2">
    <property type="entry name" value="TRANSPOSASE"/>
    <property type="match status" value="1"/>
</dbReference>
<sequence length="142" mass="16659">MQEIVCPKCKHDVLIKSGIVKGRQRFRCKKCDYFFTVLKEGKNIDPYYVIKALQLYIEGVTLREIERILGVSHVSVLNWVKKYNVKAPENYEYHPTYTVLNHTELLSFFSSKDSLKGAGCIITELGDKFMMIKWERFRKSKV</sequence>
<dbReference type="InterPro" id="IPR009057">
    <property type="entry name" value="Homeodomain-like_sf"/>
</dbReference>
<evidence type="ECO:0000313" key="2">
    <source>
        <dbReference type="EMBL" id="MBT1701902.1"/>
    </source>
</evidence>
<dbReference type="PANTHER" id="PTHR33293">
    <property type="entry name" value="INSERTION ELEMENT IS1 1 PROTEIN INSB-RELATED"/>
    <property type="match status" value="1"/>
</dbReference>
<dbReference type="RefSeq" id="WP_254151598.1">
    <property type="nucleotide sequence ID" value="NZ_JAHESD010000002.1"/>
</dbReference>
<organism evidence="2 3">
    <name type="scientific">Chryseosolibacter indicus</name>
    <dbReference type="NCBI Taxonomy" id="2782351"/>
    <lineage>
        <taxon>Bacteria</taxon>
        <taxon>Pseudomonadati</taxon>
        <taxon>Bacteroidota</taxon>
        <taxon>Cytophagia</taxon>
        <taxon>Cytophagales</taxon>
        <taxon>Chryseotaleaceae</taxon>
        <taxon>Chryseosolibacter</taxon>
    </lineage>
</organism>
<protein>
    <recommendedName>
        <fullName evidence="1">Terminase ATPase subunit N-terminal domain-containing protein</fullName>
    </recommendedName>
</protein>
<dbReference type="InterPro" id="IPR051354">
    <property type="entry name" value="Transposase_27_IS1"/>
</dbReference>
<dbReference type="SUPFAM" id="SSF46689">
    <property type="entry name" value="Homeodomain-like"/>
    <property type="match status" value="1"/>
</dbReference>
<accession>A0ABS5VMA0</accession>
<dbReference type="Proteomes" id="UP000772618">
    <property type="component" value="Unassembled WGS sequence"/>
</dbReference>
<dbReference type="Pfam" id="PF06056">
    <property type="entry name" value="Terminase_5"/>
    <property type="match status" value="1"/>
</dbReference>
<reference evidence="2 3" key="1">
    <citation type="submission" date="2021-05" db="EMBL/GenBank/DDBJ databases">
        <title>A Polyphasic approach of four new species of the genus Ohtaekwangia: Ohtaekwangia histidinii sp. nov., Ohtaekwangia cretensis sp. nov., Ohtaekwangia indiensis sp. nov., Ohtaekwangia reichenbachii sp. nov. from diverse environment.</title>
        <authorList>
            <person name="Octaviana S."/>
        </authorList>
    </citation>
    <scope>NUCLEOTIDE SEQUENCE [LARGE SCALE GENOMIC DNA]</scope>
    <source>
        <strain evidence="2 3">PWU20</strain>
    </source>
</reference>
<evidence type="ECO:0000259" key="1">
    <source>
        <dbReference type="Pfam" id="PF06056"/>
    </source>
</evidence>
<proteinExistence type="predicted"/>
<dbReference type="EMBL" id="JAHESD010000002">
    <property type="protein sequence ID" value="MBT1701902.1"/>
    <property type="molecule type" value="Genomic_DNA"/>
</dbReference>